<dbReference type="EMBL" id="AGVV01000004">
    <property type="protein sequence ID" value="EHK79341.1"/>
    <property type="molecule type" value="Genomic_DNA"/>
</dbReference>
<protein>
    <submittedName>
        <fullName evidence="2">NmrA family protein</fullName>
    </submittedName>
</protein>
<dbReference type="PANTHER" id="PTHR43162">
    <property type="match status" value="1"/>
</dbReference>
<gene>
    <name evidence="2" type="ORF">SM0020_03175</name>
</gene>
<reference evidence="2 3" key="1">
    <citation type="journal article" date="2012" name="J. Bacteriol.">
        <title>Draft Genome Sequence of Sinorhizobium meliloti CCNWSX0020, a Nitrogen-Fixing Symbiont with Copper Tolerance Capability Isolated from Lead-Zinc Mine Tailings.</title>
        <authorList>
            <person name="Li Z."/>
            <person name="Ma Z."/>
            <person name="Hao X."/>
            <person name="Wei G."/>
        </authorList>
    </citation>
    <scope>NUCLEOTIDE SEQUENCE [LARGE SCALE GENOMIC DNA]</scope>
    <source>
        <strain evidence="2 3">CCNWSX0020</strain>
    </source>
</reference>
<dbReference type="InterPro" id="IPR036291">
    <property type="entry name" value="NAD(P)-bd_dom_sf"/>
</dbReference>
<feature type="domain" description="NmrA-like" evidence="1">
    <location>
        <begin position="3"/>
        <end position="230"/>
    </location>
</feature>
<dbReference type="RefSeq" id="WP_003525966.1">
    <property type="nucleotide sequence ID" value="NZ_AGVV01000004.1"/>
</dbReference>
<dbReference type="PANTHER" id="PTHR43162:SF1">
    <property type="entry name" value="PRESTALK A DIFFERENTIATION PROTEIN A"/>
    <property type="match status" value="1"/>
</dbReference>
<organism evidence="2 3">
    <name type="scientific">Sinorhizobium meliloti CCNWSX0020</name>
    <dbReference type="NCBI Taxonomy" id="1107881"/>
    <lineage>
        <taxon>Bacteria</taxon>
        <taxon>Pseudomonadati</taxon>
        <taxon>Pseudomonadota</taxon>
        <taxon>Alphaproteobacteria</taxon>
        <taxon>Hyphomicrobiales</taxon>
        <taxon>Rhizobiaceae</taxon>
        <taxon>Sinorhizobium/Ensifer group</taxon>
        <taxon>Sinorhizobium</taxon>
    </lineage>
</organism>
<name>H0FU10_RHIML</name>
<dbReference type="InterPro" id="IPR008030">
    <property type="entry name" value="NmrA-like"/>
</dbReference>
<dbReference type="Proteomes" id="UP000004038">
    <property type="component" value="Unassembled WGS sequence"/>
</dbReference>
<dbReference type="AlphaFoldDB" id="H0FU10"/>
<proteinExistence type="predicted"/>
<dbReference type="InterPro" id="IPR051604">
    <property type="entry name" value="Ergot_Alk_Oxidoreductase"/>
</dbReference>
<dbReference type="Pfam" id="PF05368">
    <property type="entry name" value="NmrA"/>
    <property type="match status" value="1"/>
</dbReference>
<sequence length="287" mass="31141">MFAVTGITGQVGGAVAEHLLATGQPVRAIVRNGERGEPWRERGCEIAIVPDASDASALAEAINGARGAFLMNPPNYDPEPDFPDTHRVAAAFVEALEQSRPDRAVFLSTVGAQVERFNLLNNGGIIERALRECSVPTALLRPAWFLENAAWDVPAARQGRIESYLQPLDHSIGMVAVDDIGRVTVELLGETWDGLRIVELRGPAKVSGRDIADAFSRALGRTIEVSIVPRDRWEVRFRSQGMKHPEARIAMLDGFNQGWIVFQGDGAEQRTGSTSLDDVVGALVARP</sequence>
<accession>H0FU10</accession>
<dbReference type="Gene3D" id="3.40.50.720">
    <property type="entry name" value="NAD(P)-binding Rossmann-like Domain"/>
    <property type="match status" value="1"/>
</dbReference>
<dbReference type="Gene3D" id="3.90.25.10">
    <property type="entry name" value="UDP-galactose 4-epimerase, domain 1"/>
    <property type="match status" value="1"/>
</dbReference>
<evidence type="ECO:0000259" key="1">
    <source>
        <dbReference type="Pfam" id="PF05368"/>
    </source>
</evidence>
<evidence type="ECO:0000313" key="3">
    <source>
        <dbReference type="Proteomes" id="UP000004038"/>
    </source>
</evidence>
<dbReference type="SUPFAM" id="SSF51735">
    <property type="entry name" value="NAD(P)-binding Rossmann-fold domains"/>
    <property type="match status" value="1"/>
</dbReference>
<evidence type="ECO:0000313" key="2">
    <source>
        <dbReference type="EMBL" id="EHK79341.1"/>
    </source>
</evidence>
<dbReference type="PATRIC" id="fig|1107881.3.peg.641"/>